<feature type="region of interest" description="Disordered" evidence="2">
    <location>
        <begin position="651"/>
        <end position="672"/>
    </location>
</feature>
<dbReference type="InterPro" id="IPR014755">
    <property type="entry name" value="Cu-Rt/internalin_Ig-like"/>
</dbReference>
<dbReference type="AlphaFoldDB" id="A0A369BHD5"/>
<dbReference type="InterPro" id="IPR001119">
    <property type="entry name" value="SLH_dom"/>
</dbReference>
<dbReference type="RefSeq" id="WP_114497243.1">
    <property type="nucleotide sequence ID" value="NZ_QPJW01000005.1"/>
</dbReference>
<evidence type="ECO:0000313" key="5">
    <source>
        <dbReference type="EMBL" id="RCX19094.1"/>
    </source>
</evidence>
<dbReference type="InterPro" id="IPR051465">
    <property type="entry name" value="Cell_Envelope_Struct_Comp"/>
</dbReference>
<dbReference type="PANTHER" id="PTHR43308:SF5">
    <property type="entry name" value="S-LAYER PROTEIN _ PEPTIDOGLYCAN ENDO-BETA-N-ACETYLGLUCOSAMINIDASE"/>
    <property type="match status" value="1"/>
</dbReference>
<dbReference type="PROSITE" id="PS51272">
    <property type="entry name" value="SLH"/>
    <property type="match status" value="3"/>
</dbReference>
<dbReference type="EMBL" id="QPJW01000005">
    <property type="protein sequence ID" value="RCX19094.1"/>
    <property type="molecule type" value="Genomic_DNA"/>
</dbReference>
<dbReference type="InterPro" id="IPR032812">
    <property type="entry name" value="SbsA_Ig"/>
</dbReference>
<comment type="caution">
    <text evidence="5">The sequence shown here is derived from an EMBL/GenBank/DDBJ whole genome shotgun (WGS) entry which is preliminary data.</text>
</comment>
<dbReference type="Proteomes" id="UP000253090">
    <property type="component" value="Unassembled WGS sequence"/>
</dbReference>
<dbReference type="InterPro" id="IPR011801">
    <property type="entry name" value="Swm_rep_I_cyn"/>
</dbReference>
<feature type="compositionally biased region" description="Low complexity" evidence="2">
    <location>
        <begin position="652"/>
        <end position="672"/>
    </location>
</feature>
<dbReference type="NCBIfam" id="TIGR02059">
    <property type="entry name" value="swm_rep_I"/>
    <property type="match status" value="4"/>
</dbReference>
<feature type="domain" description="SLH" evidence="4">
    <location>
        <begin position="973"/>
        <end position="1036"/>
    </location>
</feature>
<dbReference type="PANTHER" id="PTHR43308">
    <property type="entry name" value="OUTER MEMBRANE PROTEIN ALPHA-RELATED"/>
    <property type="match status" value="1"/>
</dbReference>
<feature type="domain" description="SLH" evidence="4">
    <location>
        <begin position="1041"/>
        <end position="1100"/>
    </location>
</feature>
<reference evidence="5 6" key="1">
    <citation type="submission" date="2018-07" db="EMBL/GenBank/DDBJ databases">
        <title>Genomic Encyclopedia of Type Strains, Phase III (KMG-III): the genomes of soil and plant-associated and newly described type strains.</title>
        <authorList>
            <person name="Whitman W."/>
        </authorList>
    </citation>
    <scope>NUCLEOTIDE SEQUENCE [LARGE SCALE GENOMIC DNA]</scope>
    <source>
        <strain evidence="5 6">CECT 8333</strain>
    </source>
</reference>
<feature type="chain" id="PRO_5016646141" evidence="3">
    <location>
        <begin position="29"/>
        <end position="1100"/>
    </location>
</feature>
<evidence type="ECO:0000256" key="1">
    <source>
        <dbReference type="ARBA" id="ARBA00022729"/>
    </source>
</evidence>
<dbReference type="InterPro" id="IPR028059">
    <property type="entry name" value="SWM_rpt"/>
</dbReference>
<name>A0A369BHD5_9BACL</name>
<feature type="signal peptide" evidence="3">
    <location>
        <begin position="1"/>
        <end position="28"/>
    </location>
</feature>
<evidence type="ECO:0000256" key="2">
    <source>
        <dbReference type="SAM" id="MobiDB-lite"/>
    </source>
</evidence>
<sequence length="1100" mass="117260">MKRKVSALLAIFMVINLLSAWGSLSVSAAIPPTDLDSSSPANGENNVPINTKIKMKFNQKVTSKGSIWLTKSGTGGSQSINATVTTATYDVELSPFGQLEYNTLYTVQVPEGTFVGEDGTTNDAEYWSFRTVAGSTGSITVSSFNPSAGSTNVSVNVQPSIQFNKNVKLNTSQGGLTLRRSSSSTSVPINVTTSGYSTVTISPQSVLEPGTTYYVEADRYGIVDAGNSSNYFEGFSGSSRWWFTTASANDKTAPVLQNATMNSNTSIRLQYNEDLNSSAYVSSSNFSVTVNGETRRISYVSVSGQYVYVYLETGVAVGQDVKISYTGQTVRDEYGNLAATFSGKQVTNGIDTVSPKPRDGYVSGDKVVLYFSESLKSPSSYAYQQFTVTANDSIKSISSMTHSGSTITLNLSSSVANGEVVKVSYSPGSYRLQDYRGMEIAGFSDYFVRNYNDNVAPVFKSAEGSGKTIILNYNEPLRTTRLPLKSQFSVLVNNAPVYVNAVEVVNNQVKLTLATSFTQNQAVTISYVAGGSDGIADLAGNLAGYINLQQVTYASVAEGVRSATVTGDTLTITYNNTLRSMSYLPVNQFNVFVDKISMGITSATISGNTVILKLATPVTAGQVVTLSYLTGASSLYDTLGNQLKSFNNMSVQNTAGGQTNQTGQTPTTPTTQPDYLTTMSNVDFGVGGYLLNISAAQATDSRSKFGQGIKKYTIDTVKLQNAYKYLTGSNAATKRIVFEVPSTEKAAEVVIPVTPLMEMYSSGKTGTFAVKYNSVMYELPIEKIPFMEISRSLNVSALTSAFITIQLEPVTKVQMPTLNYNNGVTTTPLVDPIQVSVTVFSGTASQNAVELNATGNIYMKAANTLASDQTFLAQYELLTRTASFVPSSVKGAGSAFVFSGKINGSKAVGPAAGYSYFTDTLKHWASKDITELASKLVVDSRSGAKFEPDKNITRVEFAIFIAKGLGLTADAANARRFSDVAPGSTVAGYIGAAAKAGIINGNTDGTFKPGSFITREQMALMMVRAMEYAGHDTNLGSSSGQVLGRFKDGAKIQSKETVAKAVKEGIIQGVSANRFQPAGNATRAQAAVMLKRVLDKINNS</sequence>
<gene>
    <name evidence="5" type="ORF">DFP94_105110</name>
</gene>
<feature type="domain" description="SLH" evidence="4">
    <location>
        <begin position="912"/>
        <end position="972"/>
    </location>
</feature>
<dbReference type="Pfam" id="PF13205">
    <property type="entry name" value="Big_5"/>
    <property type="match status" value="2"/>
</dbReference>
<evidence type="ECO:0000259" key="4">
    <source>
        <dbReference type="PROSITE" id="PS51272"/>
    </source>
</evidence>
<dbReference type="OrthoDB" id="2675126at2"/>
<evidence type="ECO:0000313" key="6">
    <source>
        <dbReference type="Proteomes" id="UP000253090"/>
    </source>
</evidence>
<proteinExistence type="predicted"/>
<evidence type="ECO:0000256" key="3">
    <source>
        <dbReference type="SAM" id="SignalP"/>
    </source>
</evidence>
<dbReference type="Pfam" id="PF00395">
    <property type="entry name" value="SLH"/>
    <property type="match status" value="3"/>
</dbReference>
<keyword evidence="6" id="KW-1185">Reference proteome</keyword>
<dbReference type="Gene3D" id="2.60.40.1220">
    <property type="match status" value="1"/>
</dbReference>
<organism evidence="5 6">
    <name type="scientific">Fontibacillus phaseoli</name>
    <dbReference type="NCBI Taxonomy" id="1416533"/>
    <lineage>
        <taxon>Bacteria</taxon>
        <taxon>Bacillati</taxon>
        <taxon>Bacillota</taxon>
        <taxon>Bacilli</taxon>
        <taxon>Bacillales</taxon>
        <taxon>Paenibacillaceae</taxon>
        <taxon>Fontibacillus</taxon>
    </lineage>
</organism>
<keyword evidence="1 3" id="KW-0732">Signal</keyword>
<accession>A0A369BHD5</accession>
<protein>
    <submittedName>
        <fullName evidence="5">Putative repeat protein (TIGR02059 family)</fullName>
    </submittedName>
</protein>
<dbReference type="Pfam" id="PF13753">
    <property type="entry name" value="SWM_repeat"/>
    <property type="match status" value="4"/>
</dbReference>